<evidence type="ECO:0000256" key="1">
    <source>
        <dbReference type="SAM" id="SignalP"/>
    </source>
</evidence>
<feature type="domain" description="Glycoside hydrolase family 38 N-terminal" evidence="2">
    <location>
        <begin position="46"/>
        <end position="237"/>
    </location>
</feature>
<dbReference type="Pfam" id="PF01074">
    <property type="entry name" value="Glyco_hydro_38N"/>
    <property type="match status" value="1"/>
</dbReference>
<keyword evidence="3" id="KW-0378">Hydrolase</keyword>
<evidence type="ECO:0000313" key="4">
    <source>
        <dbReference type="Proteomes" id="UP000192678"/>
    </source>
</evidence>
<dbReference type="InterPro" id="IPR011013">
    <property type="entry name" value="Gal_mutarotase_sf_dom"/>
</dbReference>
<feature type="chain" id="PRO_5012958382" evidence="1">
    <location>
        <begin position="24"/>
        <end position="897"/>
    </location>
</feature>
<dbReference type="InterPro" id="IPR027291">
    <property type="entry name" value="Glyco_hydro_38_N_sf"/>
</dbReference>
<sequence length="897" mass="99916">MNKSTLVLFFLIVVCIAKNNVWAQTVVPQKNKQPDSAAINKNVKEIIVVFKTHFDIGYTHRVKDVVQYYRTEMIDKALKAMSTSQTVPKGQEFKWTAPGWVMAKAMEPWQGQTPERRNKLDYAFRNGRFITHAMPFTIETDVCEPEVITRGLGFASQLSRQYQLPLPISAKVTDMPSHSGELATVLANAGVKFLHIGCNWPSGYVRTPGIFWWQGPDGSRLLTFYSSNYGTATGLGWPHEWGKGDKFIGRNLMPPADWPYKVWPAILVTMDNSGPPKESEVKALFDEIHKKMPGVKVRTGSMDDFYNAFMVEKPTLPVFKEEMPDTWVHGVMCDPGGAKLSRETVPLLAADELMNTQLKNWGVPATAISDSVKKAFEMMVLYAEHTWGGSASVNSYGEAFKKLPATKYAALEASWEDKTNYVRNASRIANQVKQDNLRWLAQSVKATPNSIIVYNSLPWQRSGIIEVNGTSMFVKNIPAGGYTTVPLPAKQVTTTSGNKYIENQFYKITFDTDKGNILSLIDKRTGHDWAANLSGHQTGTYINERFTYEQTAKYTADYQEKRAWQMFGESGNWLHPGIAKPGMISEKQVPYRKASPGGGKLTVSNSALQQIATLEMPADTANHLPASQLKVTLVNGQPYLDLEITILNKAKDNWPEADWLALPFNIRSPVFKVYRPLGIMNPATDIAIGANKNIYAVGQGVTITDPEGKGIAVAPIDHPLISLDTTGIWQFSHDFIPKKPIVYVNLYNNQWNTNYRYWYPGTWSSRVRIWSFNGNTAKEEQMAVPALEARNPLQVVRTENSAGKLPAQQKGIELSRRGIVITAFGQDPDGNNSILLRVWEQAGKSGIVNITLPGGKTFRKATPVNLRGEVNGKPVNIVQGKFSCTIKAFGPASFVLE</sequence>
<accession>A0A1W2C0J9</accession>
<dbReference type="PANTHER" id="PTHR46017">
    <property type="entry name" value="ALPHA-MANNOSIDASE 2C1"/>
    <property type="match status" value="1"/>
</dbReference>
<protein>
    <submittedName>
        <fullName evidence="3">Glycosyl hydrolases family 38 N-terminal domain-containing protein</fullName>
    </submittedName>
</protein>
<dbReference type="InterPro" id="IPR000602">
    <property type="entry name" value="Glyco_hydro_38_N"/>
</dbReference>
<dbReference type="GO" id="GO:0006013">
    <property type="term" value="P:mannose metabolic process"/>
    <property type="evidence" value="ECO:0007669"/>
    <property type="project" value="InterPro"/>
</dbReference>
<organism evidence="3 4">
    <name type="scientific">Pedobacter nyackensis</name>
    <dbReference type="NCBI Taxonomy" id="475255"/>
    <lineage>
        <taxon>Bacteria</taxon>
        <taxon>Pseudomonadati</taxon>
        <taxon>Bacteroidota</taxon>
        <taxon>Sphingobacteriia</taxon>
        <taxon>Sphingobacteriales</taxon>
        <taxon>Sphingobacteriaceae</taxon>
        <taxon>Pedobacter</taxon>
    </lineage>
</organism>
<keyword evidence="4" id="KW-1185">Reference proteome</keyword>
<reference evidence="3 4" key="1">
    <citation type="submission" date="2017-04" db="EMBL/GenBank/DDBJ databases">
        <authorList>
            <person name="Afonso C.L."/>
            <person name="Miller P.J."/>
            <person name="Scott M.A."/>
            <person name="Spackman E."/>
            <person name="Goraichik I."/>
            <person name="Dimitrov K.M."/>
            <person name="Suarez D.L."/>
            <person name="Swayne D.E."/>
        </authorList>
    </citation>
    <scope>NUCLEOTIDE SEQUENCE [LARGE SCALE GENOMIC DNA]</scope>
    <source>
        <strain evidence="3 4">DSM 19625</strain>
    </source>
</reference>
<dbReference type="InterPro" id="IPR011330">
    <property type="entry name" value="Glyco_hydro/deAcase_b/a-brl"/>
</dbReference>
<evidence type="ECO:0000259" key="2">
    <source>
        <dbReference type="Pfam" id="PF01074"/>
    </source>
</evidence>
<keyword evidence="1" id="KW-0732">Signal</keyword>
<dbReference type="RefSeq" id="WP_084288822.1">
    <property type="nucleotide sequence ID" value="NZ_FWYB01000003.1"/>
</dbReference>
<feature type="signal peptide" evidence="1">
    <location>
        <begin position="1"/>
        <end position="23"/>
    </location>
</feature>
<dbReference type="EMBL" id="FWYB01000003">
    <property type="protein sequence ID" value="SMC78680.1"/>
    <property type="molecule type" value="Genomic_DNA"/>
</dbReference>
<dbReference type="GO" id="GO:0004559">
    <property type="term" value="F:alpha-mannosidase activity"/>
    <property type="evidence" value="ECO:0007669"/>
    <property type="project" value="InterPro"/>
</dbReference>
<evidence type="ECO:0000313" key="3">
    <source>
        <dbReference type="EMBL" id="SMC78680.1"/>
    </source>
</evidence>
<dbReference type="SUPFAM" id="SSF88713">
    <property type="entry name" value="Glycoside hydrolase/deacetylase"/>
    <property type="match status" value="1"/>
</dbReference>
<dbReference type="AlphaFoldDB" id="A0A1W2C0J9"/>
<name>A0A1W2C0J9_9SPHI</name>
<dbReference type="OrthoDB" id="1049785at2"/>
<dbReference type="STRING" id="475255.SAMN04488101_10325"/>
<proteinExistence type="predicted"/>
<dbReference type="SUPFAM" id="SSF74650">
    <property type="entry name" value="Galactose mutarotase-like"/>
    <property type="match status" value="1"/>
</dbReference>
<dbReference type="PANTHER" id="PTHR46017:SF1">
    <property type="entry name" value="ALPHA-MANNOSIDASE 2C1"/>
    <property type="match status" value="1"/>
</dbReference>
<dbReference type="GO" id="GO:0009313">
    <property type="term" value="P:oligosaccharide catabolic process"/>
    <property type="evidence" value="ECO:0007669"/>
    <property type="project" value="TreeGrafter"/>
</dbReference>
<gene>
    <name evidence="3" type="ORF">SAMN04488101_10325</name>
</gene>
<dbReference type="GO" id="GO:0030246">
    <property type="term" value="F:carbohydrate binding"/>
    <property type="evidence" value="ECO:0007669"/>
    <property type="project" value="InterPro"/>
</dbReference>
<dbReference type="Proteomes" id="UP000192678">
    <property type="component" value="Unassembled WGS sequence"/>
</dbReference>
<dbReference type="Gene3D" id="3.20.110.10">
    <property type="entry name" value="Glycoside hydrolase 38, N terminal domain"/>
    <property type="match status" value="1"/>
</dbReference>